<protein>
    <submittedName>
        <fullName evidence="2">C4-dicarboxylate binding protein</fullName>
    </submittedName>
</protein>
<dbReference type="NCBIfam" id="NF037995">
    <property type="entry name" value="TRAP_S1"/>
    <property type="match status" value="1"/>
</dbReference>
<accession>M1NUE9</accession>
<dbReference type="InterPro" id="IPR038404">
    <property type="entry name" value="TRAP_DctP_sf"/>
</dbReference>
<sequence>MLTPADMDGRKIRVQESDMHIRMIELMGGSATPLSYGEVYTAIQSGVLDGAENNEVSYVTQNHHEVAPFWSDTQHLVGLDYMVMRHDLLEAMSEEDREIFLEEWDKTMVEHTDLWQEETDQAIEAAKAAGATFHEVDREAFNEALAPIRDEFLTTEFQRDLFEQVRAADPEQGSDQ</sequence>
<dbReference type="eggNOG" id="COG1638">
    <property type="taxonomic scope" value="Bacteria"/>
</dbReference>
<dbReference type="PANTHER" id="PTHR33376:SF2">
    <property type="entry name" value="DICARBOXYLATE-BINDING PERIPLASMIC PROTEIN"/>
    <property type="match status" value="1"/>
</dbReference>
<gene>
    <name evidence="2" type="ORF">A605_00595</name>
</gene>
<dbReference type="STRING" id="1121362.A605_00595"/>
<dbReference type="PATRIC" id="fig|1121362.3.peg.112"/>
<dbReference type="KEGG" id="chn:A605_00595"/>
<dbReference type="AlphaFoldDB" id="M1NUE9"/>
<reference evidence="2 3" key="1">
    <citation type="journal article" date="2012" name="Stand. Genomic Sci.">
        <title>Genome sequence of the halotolerant bacterium Corynebacterium halotolerans type strain YIM 70093(T) (= DSM 44683(T)).</title>
        <authorList>
            <person name="Ruckert C."/>
            <person name="Albersmeier A."/>
            <person name="Al-Dilaimi A."/>
            <person name="Niehaus K."/>
            <person name="Szczepanowski R."/>
            <person name="Kalinowski J."/>
        </authorList>
    </citation>
    <scope>NUCLEOTIDE SEQUENCE [LARGE SCALE GENOMIC DNA]</scope>
    <source>
        <strain evidence="2">YIM 70093</strain>
    </source>
</reference>
<dbReference type="GO" id="GO:0055085">
    <property type="term" value="P:transmembrane transport"/>
    <property type="evidence" value="ECO:0007669"/>
    <property type="project" value="InterPro"/>
</dbReference>
<name>M1NUE9_9CORY</name>
<dbReference type="Pfam" id="PF03480">
    <property type="entry name" value="DctP"/>
    <property type="match status" value="1"/>
</dbReference>
<dbReference type="Gene3D" id="3.40.190.170">
    <property type="entry name" value="Bacterial extracellular solute-binding protein, family 7"/>
    <property type="match status" value="1"/>
</dbReference>
<dbReference type="GO" id="GO:0030246">
    <property type="term" value="F:carbohydrate binding"/>
    <property type="evidence" value="ECO:0007669"/>
    <property type="project" value="TreeGrafter"/>
</dbReference>
<dbReference type="PANTHER" id="PTHR33376">
    <property type="match status" value="1"/>
</dbReference>
<keyword evidence="1" id="KW-0732">Signal</keyword>
<dbReference type="Proteomes" id="UP000011723">
    <property type="component" value="Chromosome"/>
</dbReference>
<evidence type="ECO:0000313" key="2">
    <source>
        <dbReference type="EMBL" id="AGF71135.1"/>
    </source>
</evidence>
<dbReference type="EMBL" id="CP003697">
    <property type="protein sequence ID" value="AGF71135.1"/>
    <property type="molecule type" value="Genomic_DNA"/>
</dbReference>
<proteinExistence type="predicted"/>
<evidence type="ECO:0000313" key="3">
    <source>
        <dbReference type="Proteomes" id="UP000011723"/>
    </source>
</evidence>
<keyword evidence="3" id="KW-1185">Reference proteome</keyword>
<organism evidence="2 3">
    <name type="scientific">Corynebacterium halotolerans YIM 70093 = DSM 44683</name>
    <dbReference type="NCBI Taxonomy" id="1121362"/>
    <lineage>
        <taxon>Bacteria</taxon>
        <taxon>Bacillati</taxon>
        <taxon>Actinomycetota</taxon>
        <taxon>Actinomycetes</taxon>
        <taxon>Mycobacteriales</taxon>
        <taxon>Corynebacteriaceae</taxon>
        <taxon>Corynebacterium</taxon>
    </lineage>
</organism>
<dbReference type="HOGENOM" id="CLU_036176_5_0_11"/>
<dbReference type="InterPro" id="IPR018389">
    <property type="entry name" value="DctP_fam"/>
</dbReference>
<evidence type="ECO:0000256" key="1">
    <source>
        <dbReference type="ARBA" id="ARBA00022729"/>
    </source>
</evidence>